<evidence type="ECO:0008006" key="3">
    <source>
        <dbReference type="Google" id="ProtNLM"/>
    </source>
</evidence>
<protein>
    <recommendedName>
        <fullName evidence="3">Secreted protein</fullName>
    </recommendedName>
</protein>
<evidence type="ECO:0000313" key="2">
    <source>
        <dbReference type="Proteomes" id="UP001176941"/>
    </source>
</evidence>
<gene>
    <name evidence="1" type="ORF">MRATA1EN1_LOCUS15733</name>
</gene>
<name>A0ABN8Z3R3_RANTA</name>
<keyword evidence="2" id="KW-1185">Reference proteome</keyword>
<evidence type="ECO:0000313" key="1">
    <source>
        <dbReference type="EMBL" id="CAI9166771.1"/>
    </source>
</evidence>
<proteinExistence type="predicted"/>
<dbReference type="Proteomes" id="UP001176941">
    <property type="component" value="Chromosome 26"/>
</dbReference>
<reference evidence="1" key="1">
    <citation type="submission" date="2023-04" db="EMBL/GenBank/DDBJ databases">
        <authorList>
            <consortium name="ELIXIR-Norway"/>
        </authorList>
    </citation>
    <scope>NUCLEOTIDE SEQUENCE [LARGE SCALE GENOMIC DNA]</scope>
</reference>
<dbReference type="EMBL" id="OX459962">
    <property type="protein sequence ID" value="CAI9166771.1"/>
    <property type="molecule type" value="Genomic_DNA"/>
</dbReference>
<sequence length="120" mass="12857">MPRVNLRCIASSPRFLLSLVGPGLRLGLLRGIIKRNCAPACCMFCAGSEVAAVSRRDTAPSLRESQTGGTGRYNTGCVPFLLFDWRPAMVEVMKVTATSFKKSCARTAALSSSNPEAGHH</sequence>
<accession>A0ABN8Z3R3</accession>
<organism evidence="1 2">
    <name type="scientific">Rangifer tarandus platyrhynchus</name>
    <name type="common">Svalbard reindeer</name>
    <dbReference type="NCBI Taxonomy" id="3082113"/>
    <lineage>
        <taxon>Eukaryota</taxon>
        <taxon>Metazoa</taxon>
        <taxon>Chordata</taxon>
        <taxon>Craniata</taxon>
        <taxon>Vertebrata</taxon>
        <taxon>Euteleostomi</taxon>
        <taxon>Mammalia</taxon>
        <taxon>Eutheria</taxon>
        <taxon>Laurasiatheria</taxon>
        <taxon>Artiodactyla</taxon>
        <taxon>Ruminantia</taxon>
        <taxon>Pecora</taxon>
        <taxon>Cervidae</taxon>
        <taxon>Odocoileinae</taxon>
        <taxon>Rangifer</taxon>
    </lineage>
</organism>